<dbReference type="EMBL" id="MG770216">
    <property type="protein sequence ID" value="AUV60847.1"/>
    <property type="molecule type" value="Genomic_DNA"/>
</dbReference>
<organism evidence="1 2">
    <name type="scientific">Mycobacterium phage Rem711</name>
    <dbReference type="NCBI Taxonomy" id="2079285"/>
    <lineage>
        <taxon>Viruses</taxon>
        <taxon>Duplodnaviria</taxon>
        <taxon>Heunggongvirae</taxon>
        <taxon>Uroviricota</taxon>
        <taxon>Caudoviricetes</taxon>
        <taxon>Trigintaduovirus</taxon>
        <taxon>Trigintaduovirus rem711</taxon>
    </lineage>
</organism>
<name>A0A2K9VF05_9CAUD</name>
<sequence length="62" mass="6661">MTTGEALSTLQRALQVVSARGDQSTADAIARHIGDLSVELALGGRDEAESMPGKRLHRMEVR</sequence>
<dbReference type="Proteomes" id="UP000241185">
    <property type="component" value="Segment"/>
</dbReference>
<accession>A0A2K9VF05</accession>
<keyword evidence="2" id="KW-1185">Reference proteome</keyword>
<evidence type="ECO:0000313" key="1">
    <source>
        <dbReference type="EMBL" id="AUV60847.1"/>
    </source>
</evidence>
<reference evidence="2" key="1">
    <citation type="submission" date="2018-01" db="EMBL/GenBank/DDBJ databases">
        <authorList>
            <person name="Gatt S.M."/>
            <person name="Isern S."/>
            <person name="Jenkins M."/>
            <person name="Tan A.L."/>
            <person name="Michael S.F."/>
            <person name="Moore R.E."/>
            <person name="Ware V.C."/>
            <person name="Garlena R.A."/>
            <person name="Russell D.A."/>
            <person name="Pope W.H."/>
            <person name="Jacobs-Sera D."/>
            <person name="Hendrix R.W."/>
            <person name="Hatfull G.F."/>
        </authorList>
    </citation>
    <scope>NUCLEOTIDE SEQUENCE [LARGE SCALE GENOMIC DNA]</scope>
</reference>
<gene>
    <name evidence="1" type="ORF">SEA_REM711_69</name>
</gene>
<proteinExistence type="predicted"/>
<protein>
    <submittedName>
        <fullName evidence="1">Uncharacterized protein</fullName>
    </submittedName>
</protein>
<evidence type="ECO:0000313" key="2">
    <source>
        <dbReference type="Proteomes" id="UP000241185"/>
    </source>
</evidence>